<dbReference type="GO" id="GO:0031418">
    <property type="term" value="F:L-ascorbic acid binding"/>
    <property type="evidence" value="ECO:0007669"/>
    <property type="project" value="InterPro"/>
</dbReference>
<feature type="region of interest" description="Disordered" evidence="6">
    <location>
        <begin position="117"/>
        <end position="142"/>
    </location>
</feature>
<evidence type="ECO:0000313" key="8">
    <source>
        <dbReference type="EMBL" id="RDW66726.1"/>
    </source>
</evidence>
<comment type="cofactor">
    <cofactor evidence="1">
        <name>L-ascorbate</name>
        <dbReference type="ChEBI" id="CHEBI:38290"/>
    </cofactor>
</comment>
<protein>
    <recommendedName>
        <fullName evidence="7">Prolyl 4-hydroxylase alpha subunit domain-containing protein</fullName>
    </recommendedName>
</protein>
<comment type="caution">
    <text evidence="8">The sequence shown here is derived from an EMBL/GenBank/DDBJ whole genome shotgun (WGS) entry which is preliminary data.</text>
</comment>
<proteinExistence type="predicted"/>
<evidence type="ECO:0000256" key="4">
    <source>
        <dbReference type="ARBA" id="ARBA00023002"/>
    </source>
</evidence>
<gene>
    <name evidence="8" type="ORF">BP5796_09475</name>
</gene>
<feature type="compositionally biased region" description="Basic and acidic residues" evidence="6">
    <location>
        <begin position="129"/>
        <end position="138"/>
    </location>
</feature>
<feature type="domain" description="Prolyl 4-hydroxylase alpha subunit" evidence="7">
    <location>
        <begin position="88"/>
        <end position="348"/>
    </location>
</feature>
<accession>A0A3D8QY56</accession>
<name>A0A3D8QY56_9HELO</name>
<keyword evidence="4" id="KW-0560">Oxidoreductase</keyword>
<dbReference type="Gene3D" id="2.60.120.620">
    <property type="entry name" value="q2cbj1_9rhob like domain"/>
    <property type="match status" value="1"/>
</dbReference>
<evidence type="ECO:0000256" key="5">
    <source>
        <dbReference type="ARBA" id="ARBA00023004"/>
    </source>
</evidence>
<dbReference type="InterPro" id="IPR006620">
    <property type="entry name" value="Pro_4_hyd_alph"/>
</dbReference>
<dbReference type="EMBL" id="PDLN01000014">
    <property type="protein sequence ID" value="RDW66726.1"/>
    <property type="molecule type" value="Genomic_DNA"/>
</dbReference>
<evidence type="ECO:0000256" key="2">
    <source>
        <dbReference type="ARBA" id="ARBA00022723"/>
    </source>
</evidence>
<dbReference type="GO" id="GO:0004656">
    <property type="term" value="F:procollagen-proline 4-dioxygenase activity"/>
    <property type="evidence" value="ECO:0007669"/>
    <property type="project" value="TreeGrafter"/>
</dbReference>
<evidence type="ECO:0000256" key="1">
    <source>
        <dbReference type="ARBA" id="ARBA00001961"/>
    </source>
</evidence>
<evidence type="ECO:0000256" key="3">
    <source>
        <dbReference type="ARBA" id="ARBA00022964"/>
    </source>
</evidence>
<dbReference type="GO" id="GO:0005783">
    <property type="term" value="C:endoplasmic reticulum"/>
    <property type="evidence" value="ECO:0007669"/>
    <property type="project" value="TreeGrafter"/>
</dbReference>
<dbReference type="SMART" id="SM00702">
    <property type="entry name" value="P4Hc"/>
    <property type="match status" value="1"/>
</dbReference>
<keyword evidence="5" id="KW-0408">Iron</keyword>
<organism evidence="8 9">
    <name type="scientific">Coleophoma crateriformis</name>
    <dbReference type="NCBI Taxonomy" id="565419"/>
    <lineage>
        <taxon>Eukaryota</taxon>
        <taxon>Fungi</taxon>
        <taxon>Dikarya</taxon>
        <taxon>Ascomycota</taxon>
        <taxon>Pezizomycotina</taxon>
        <taxon>Leotiomycetes</taxon>
        <taxon>Helotiales</taxon>
        <taxon>Dermateaceae</taxon>
        <taxon>Coleophoma</taxon>
    </lineage>
</organism>
<dbReference type="Proteomes" id="UP000256328">
    <property type="component" value="Unassembled WGS sequence"/>
</dbReference>
<dbReference type="Pfam" id="PF13640">
    <property type="entry name" value="2OG-FeII_Oxy_3"/>
    <property type="match status" value="1"/>
</dbReference>
<dbReference type="AlphaFoldDB" id="A0A3D8QY56"/>
<keyword evidence="3" id="KW-0223">Dioxygenase</keyword>
<sequence length="352" mass="39054">MSTLLKKARAAVMSSSKSLKKSKANNQEKNETTDKMARPKMPELVKVSYSSLPVDIPPKFLAPLDDPSDMTLTPVDFRNLSLPEYDGLFAVVLDGVLTAEECESLIKLAEMSAGGHRAADADADDAEGEKEMGKKPKSDNGWVPAMVNGGSGREYAMLDYRNSDRIIWDEKTLAKRLWTRCLQAESLKEQLQKLDGHGKHGGKYDVVLGSRRGRNWKISDQGLNERLRFLRYGEGQYFREHCDGQYTTPDGKQTSFYTLHLYLNDSLQVLSPPSSSNTTSPVAKPSIEDFDRPVCVGGATTFHSPSSQGSLDVDPKAGRVLIFQQNRLFHSGADVVGGQKYTMRSDLMYEIC</sequence>
<feature type="compositionally biased region" description="Basic and acidic residues" evidence="6">
    <location>
        <begin position="26"/>
        <end position="41"/>
    </location>
</feature>
<feature type="region of interest" description="Disordered" evidence="6">
    <location>
        <begin position="1"/>
        <end position="41"/>
    </location>
</feature>
<dbReference type="InterPro" id="IPR045054">
    <property type="entry name" value="P4HA-like"/>
</dbReference>
<keyword evidence="9" id="KW-1185">Reference proteome</keyword>
<evidence type="ECO:0000313" key="9">
    <source>
        <dbReference type="Proteomes" id="UP000256328"/>
    </source>
</evidence>
<reference evidence="8 9" key="1">
    <citation type="journal article" date="2018" name="IMA Fungus">
        <title>IMA Genome-F 9: Draft genome sequence of Annulohypoxylon stygium, Aspergillus mulundensis, Berkeleyomyces basicola (syn. Thielaviopsis basicola), Ceratocystis smalleyi, two Cercospora beticola strains, Coleophoma cylindrospora, Fusarium fracticaudum, Phialophora cf. hyalina, and Morchella septimelata.</title>
        <authorList>
            <person name="Wingfield B.D."/>
            <person name="Bills G.F."/>
            <person name="Dong Y."/>
            <person name="Huang W."/>
            <person name="Nel W.J."/>
            <person name="Swalarsk-Parry B.S."/>
            <person name="Vaghefi N."/>
            <person name="Wilken P.M."/>
            <person name="An Z."/>
            <person name="de Beer Z.W."/>
            <person name="De Vos L."/>
            <person name="Chen L."/>
            <person name="Duong T.A."/>
            <person name="Gao Y."/>
            <person name="Hammerbacher A."/>
            <person name="Kikkert J.R."/>
            <person name="Li Y."/>
            <person name="Li H."/>
            <person name="Li K."/>
            <person name="Li Q."/>
            <person name="Liu X."/>
            <person name="Ma X."/>
            <person name="Naidoo K."/>
            <person name="Pethybridge S.J."/>
            <person name="Sun J."/>
            <person name="Steenkamp E.T."/>
            <person name="van der Nest M.A."/>
            <person name="van Wyk S."/>
            <person name="Wingfield M.J."/>
            <person name="Xiong C."/>
            <person name="Yue Q."/>
            <person name="Zhang X."/>
        </authorList>
    </citation>
    <scope>NUCLEOTIDE SEQUENCE [LARGE SCALE GENOMIC DNA]</scope>
    <source>
        <strain evidence="8 9">BP5796</strain>
    </source>
</reference>
<evidence type="ECO:0000259" key="7">
    <source>
        <dbReference type="SMART" id="SM00702"/>
    </source>
</evidence>
<dbReference type="InterPro" id="IPR044862">
    <property type="entry name" value="Pro_4_hyd_alph_FE2OG_OXY"/>
</dbReference>
<dbReference type="PANTHER" id="PTHR10869:SF241">
    <property type="entry name" value="FE2OG DIOXYGENASE DOMAIN-CONTAINING PROTEIN"/>
    <property type="match status" value="1"/>
</dbReference>
<keyword evidence="2" id="KW-0479">Metal-binding</keyword>
<dbReference type="GO" id="GO:0005506">
    <property type="term" value="F:iron ion binding"/>
    <property type="evidence" value="ECO:0007669"/>
    <property type="project" value="InterPro"/>
</dbReference>
<evidence type="ECO:0000256" key="6">
    <source>
        <dbReference type="SAM" id="MobiDB-lite"/>
    </source>
</evidence>
<dbReference type="OrthoDB" id="69177at2759"/>
<dbReference type="PANTHER" id="PTHR10869">
    <property type="entry name" value="PROLYL 4-HYDROXYLASE ALPHA SUBUNIT"/>
    <property type="match status" value="1"/>
</dbReference>